<comment type="caution">
    <text evidence="2">The sequence shown here is derived from an EMBL/GenBank/DDBJ whole genome shotgun (WGS) entry which is preliminary data.</text>
</comment>
<organism evidence="2 3">
    <name type="scientific">Mycena alexandri</name>
    <dbReference type="NCBI Taxonomy" id="1745969"/>
    <lineage>
        <taxon>Eukaryota</taxon>
        <taxon>Fungi</taxon>
        <taxon>Dikarya</taxon>
        <taxon>Basidiomycota</taxon>
        <taxon>Agaricomycotina</taxon>
        <taxon>Agaricomycetes</taxon>
        <taxon>Agaricomycetidae</taxon>
        <taxon>Agaricales</taxon>
        <taxon>Marasmiineae</taxon>
        <taxon>Mycenaceae</taxon>
        <taxon>Mycena</taxon>
    </lineage>
</organism>
<dbReference type="Proteomes" id="UP001218188">
    <property type="component" value="Unassembled WGS sequence"/>
</dbReference>
<name>A0AAD6S1Z7_9AGAR</name>
<evidence type="ECO:0000256" key="1">
    <source>
        <dbReference type="SAM" id="SignalP"/>
    </source>
</evidence>
<evidence type="ECO:0008006" key="4">
    <source>
        <dbReference type="Google" id="ProtNLM"/>
    </source>
</evidence>
<dbReference type="AlphaFoldDB" id="A0AAD6S1Z7"/>
<proteinExistence type="predicted"/>
<sequence length="127" mass="14365">MCSTLLASVLEVVIAGDCPNAQGLCQLFRGCVRKNSQSFWRQRVHLERVPCRVEHPRSAPDESLRVPHLNHLFVPNISLKSVKRLLRIRTRSNYSTLSSVIMPDKAAPFSDKLLGWFGRRGVDVNVI</sequence>
<gene>
    <name evidence="2" type="ORF">C8F04DRAFT_1276157</name>
</gene>
<accession>A0AAD6S1Z7</accession>
<evidence type="ECO:0000313" key="3">
    <source>
        <dbReference type="Proteomes" id="UP001218188"/>
    </source>
</evidence>
<dbReference type="EMBL" id="JARJCM010000290">
    <property type="protein sequence ID" value="KAJ7019558.1"/>
    <property type="molecule type" value="Genomic_DNA"/>
</dbReference>
<evidence type="ECO:0000313" key="2">
    <source>
        <dbReference type="EMBL" id="KAJ7019558.1"/>
    </source>
</evidence>
<feature type="signal peptide" evidence="1">
    <location>
        <begin position="1"/>
        <end position="15"/>
    </location>
</feature>
<protein>
    <recommendedName>
        <fullName evidence="4">Secreted protein</fullName>
    </recommendedName>
</protein>
<feature type="chain" id="PRO_5042266695" description="Secreted protein" evidence="1">
    <location>
        <begin position="16"/>
        <end position="127"/>
    </location>
</feature>
<keyword evidence="1" id="KW-0732">Signal</keyword>
<keyword evidence="3" id="KW-1185">Reference proteome</keyword>
<reference evidence="2" key="1">
    <citation type="submission" date="2023-03" db="EMBL/GenBank/DDBJ databases">
        <title>Massive genome expansion in bonnet fungi (Mycena s.s.) driven by repeated elements and novel gene families across ecological guilds.</title>
        <authorList>
            <consortium name="Lawrence Berkeley National Laboratory"/>
            <person name="Harder C.B."/>
            <person name="Miyauchi S."/>
            <person name="Viragh M."/>
            <person name="Kuo A."/>
            <person name="Thoen E."/>
            <person name="Andreopoulos B."/>
            <person name="Lu D."/>
            <person name="Skrede I."/>
            <person name="Drula E."/>
            <person name="Henrissat B."/>
            <person name="Morin E."/>
            <person name="Kohler A."/>
            <person name="Barry K."/>
            <person name="LaButti K."/>
            <person name="Morin E."/>
            <person name="Salamov A."/>
            <person name="Lipzen A."/>
            <person name="Mereny Z."/>
            <person name="Hegedus B."/>
            <person name="Baldrian P."/>
            <person name="Stursova M."/>
            <person name="Weitz H."/>
            <person name="Taylor A."/>
            <person name="Grigoriev I.V."/>
            <person name="Nagy L.G."/>
            <person name="Martin F."/>
            <person name="Kauserud H."/>
        </authorList>
    </citation>
    <scope>NUCLEOTIDE SEQUENCE</scope>
    <source>
        <strain evidence="2">CBHHK200</strain>
    </source>
</reference>